<organism evidence="1">
    <name type="scientific">viral metagenome</name>
    <dbReference type="NCBI Taxonomy" id="1070528"/>
    <lineage>
        <taxon>unclassified sequences</taxon>
        <taxon>metagenomes</taxon>
        <taxon>organismal metagenomes</taxon>
    </lineage>
</organism>
<accession>A0A6C0EGS2</accession>
<dbReference type="EMBL" id="MN738852">
    <property type="protein sequence ID" value="QHT28128.1"/>
    <property type="molecule type" value="Genomic_DNA"/>
</dbReference>
<sequence>MFIKTFLSRDEWQFLPERMCANNFPNNSISWVYVDRIPKSALRSKYDVYKFIQTLRHDQKDAIFRDYIHKFDIRLYD</sequence>
<name>A0A6C0EGS2_9ZZZZ</name>
<protein>
    <submittedName>
        <fullName evidence="1">Uncharacterized protein</fullName>
    </submittedName>
</protein>
<proteinExistence type="predicted"/>
<reference evidence="1" key="1">
    <citation type="journal article" date="2020" name="Nature">
        <title>Giant virus diversity and host interactions through global metagenomics.</title>
        <authorList>
            <person name="Schulz F."/>
            <person name="Roux S."/>
            <person name="Paez-Espino D."/>
            <person name="Jungbluth S."/>
            <person name="Walsh D.A."/>
            <person name="Denef V.J."/>
            <person name="McMahon K.D."/>
            <person name="Konstantinidis K.T."/>
            <person name="Eloe-Fadrosh E.A."/>
            <person name="Kyrpides N.C."/>
            <person name="Woyke T."/>
        </authorList>
    </citation>
    <scope>NUCLEOTIDE SEQUENCE</scope>
    <source>
        <strain evidence="1">GVMAG-M-3300001348-25</strain>
    </source>
</reference>
<evidence type="ECO:0000313" key="1">
    <source>
        <dbReference type="EMBL" id="QHT28128.1"/>
    </source>
</evidence>
<dbReference type="AlphaFoldDB" id="A0A6C0EGS2"/>